<proteinExistence type="predicted"/>
<dbReference type="GeneID" id="9952179"/>
<evidence type="ECO:0000313" key="3">
    <source>
        <dbReference type="WBParaSite" id="EN70_11372"/>
    </source>
</evidence>
<dbReference type="EMBL" id="JH712733">
    <property type="protein sequence ID" value="EFO13830.2"/>
    <property type="molecule type" value="Genomic_DNA"/>
</dbReference>
<gene>
    <name evidence="1 3" type="ORF">LOAG_14697</name>
</gene>
<dbReference type="CTD" id="9952179"/>
<dbReference type="AlphaFoldDB" id="A0A1I7V9M5"/>
<evidence type="ECO:0000313" key="2">
    <source>
        <dbReference type="Proteomes" id="UP000095285"/>
    </source>
</evidence>
<accession>A0A1S0THA7</accession>
<protein>
    <submittedName>
        <fullName evidence="3">C2H2-type domain-containing protein</fullName>
    </submittedName>
</protein>
<dbReference type="WBParaSite" id="EN70_11372">
    <property type="protein sequence ID" value="EN70_11372"/>
    <property type="gene ID" value="EN70_11372"/>
</dbReference>
<dbReference type="InterPro" id="IPR036236">
    <property type="entry name" value="Znf_C2H2_sf"/>
</dbReference>
<reference evidence="3" key="2">
    <citation type="submission" date="2016-11" db="UniProtKB">
        <authorList>
            <consortium name="WormBaseParasite"/>
        </authorList>
    </citation>
    <scope>IDENTIFICATION</scope>
</reference>
<dbReference type="SUPFAM" id="SSF57667">
    <property type="entry name" value="beta-beta-alpha zinc fingers"/>
    <property type="match status" value="1"/>
</dbReference>
<keyword evidence="2" id="KW-1185">Reference proteome</keyword>
<organism evidence="2 3">
    <name type="scientific">Loa loa</name>
    <name type="common">Eye worm</name>
    <name type="synonym">Filaria loa</name>
    <dbReference type="NCBI Taxonomy" id="7209"/>
    <lineage>
        <taxon>Eukaryota</taxon>
        <taxon>Metazoa</taxon>
        <taxon>Ecdysozoa</taxon>
        <taxon>Nematoda</taxon>
        <taxon>Chromadorea</taxon>
        <taxon>Rhabditida</taxon>
        <taxon>Spirurina</taxon>
        <taxon>Spiruromorpha</taxon>
        <taxon>Filarioidea</taxon>
        <taxon>Onchocercidae</taxon>
        <taxon>Loa</taxon>
    </lineage>
</organism>
<reference evidence="1 2" key="1">
    <citation type="submission" date="2012-04" db="EMBL/GenBank/DDBJ databases">
        <title>The Genome Sequence of Loa loa.</title>
        <authorList>
            <consortium name="The Broad Institute Genome Sequencing Platform"/>
            <consortium name="Broad Institute Genome Sequencing Center for Infectious Disease"/>
            <person name="Nutman T.B."/>
            <person name="Fink D.L."/>
            <person name="Russ C."/>
            <person name="Young S."/>
            <person name="Zeng Q."/>
            <person name="Gargeya S."/>
            <person name="Alvarado L."/>
            <person name="Berlin A."/>
            <person name="Chapman S.B."/>
            <person name="Chen Z."/>
            <person name="Freedman E."/>
            <person name="Gellesch M."/>
            <person name="Goldberg J."/>
            <person name="Griggs A."/>
            <person name="Gujja S."/>
            <person name="Heilman E.R."/>
            <person name="Heiman D."/>
            <person name="Howarth C."/>
            <person name="Mehta T."/>
            <person name="Neiman D."/>
            <person name="Pearson M."/>
            <person name="Roberts A."/>
            <person name="Saif S."/>
            <person name="Shea T."/>
            <person name="Shenoy N."/>
            <person name="Sisk P."/>
            <person name="Stolte C."/>
            <person name="Sykes S."/>
            <person name="White J."/>
            <person name="Yandava C."/>
            <person name="Haas B."/>
            <person name="Henn M.R."/>
            <person name="Nusbaum C."/>
            <person name="Birren B."/>
        </authorList>
    </citation>
    <scope>NUCLEOTIDE SEQUENCE [LARGE SCALE GENOMIC DNA]</scope>
</reference>
<dbReference type="Proteomes" id="UP000095285">
    <property type="component" value="Unassembled WGS sequence"/>
</dbReference>
<name>A0A1I7V9M5_LOALO</name>
<accession>A0A1I7V9M5</accession>
<dbReference type="RefSeq" id="XP_003150239.2">
    <property type="nucleotide sequence ID" value="XM_003150191.2"/>
</dbReference>
<sequence>MVNSFKVEVELKYIEILAQLRVDNFIQFEEPETEPLDLSMSKMCGGKIELPDVSIPEVSEGETELSEINQEDTRSLNIPIQEAGREQTSMDIYRRKSGLREKTTHTTAKQFKCEKEDFVALPNTHVMNHPGKKPYYCPKYGNNFIRSSSLNAHKKILCDSCPIEDSH</sequence>
<evidence type="ECO:0000313" key="1">
    <source>
        <dbReference type="EMBL" id="EFO13830.2"/>
    </source>
</evidence>
<dbReference type="Gene3D" id="3.30.160.60">
    <property type="entry name" value="Classic Zinc Finger"/>
    <property type="match status" value="1"/>
</dbReference>
<dbReference type="KEGG" id="loa:LOAG_14697"/>